<evidence type="ECO:0008006" key="5">
    <source>
        <dbReference type="Google" id="ProtNLM"/>
    </source>
</evidence>
<dbReference type="GO" id="GO:0003729">
    <property type="term" value="F:mRNA binding"/>
    <property type="evidence" value="ECO:0007669"/>
    <property type="project" value="InterPro"/>
</dbReference>
<dbReference type="SUPFAM" id="SSF48371">
    <property type="entry name" value="ARM repeat"/>
    <property type="match status" value="1"/>
</dbReference>
<organism evidence="3 4">
    <name type="scientific">Trifolium subterraneum</name>
    <name type="common">Subterranean clover</name>
    <dbReference type="NCBI Taxonomy" id="3900"/>
    <lineage>
        <taxon>Eukaryota</taxon>
        <taxon>Viridiplantae</taxon>
        <taxon>Streptophyta</taxon>
        <taxon>Embryophyta</taxon>
        <taxon>Tracheophyta</taxon>
        <taxon>Spermatophyta</taxon>
        <taxon>Magnoliopsida</taxon>
        <taxon>eudicotyledons</taxon>
        <taxon>Gunneridae</taxon>
        <taxon>Pentapetalae</taxon>
        <taxon>rosids</taxon>
        <taxon>fabids</taxon>
        <taxon>Fabales</taxon>
        <taxon>Fabaceae</taxon>
        <taxon>Papilionoideae</taxon>
        <taxon>50 kb inversion clade</taxon>
        <taxon>NPAAA clade</taxon>
        <taxon>Hologalegina</taxon>
        <taxon>IRL clade</taxon>
        <taxon>Trifolieae</taxon>
        <taxon>Trifolium</taxon>
    </lineage>
</organism>
<keyword evidence="2" id="KW-0508">mRNA splicing</keyword>
<gene>
    <name evidence="3" type="ORF">TSUD_365640</name>
</gene>
<protein>
    <recommendedName>
        <fullName evidence="5">Splicing factor 3B subunit 1 domain-containing protein</fullName>
    </recommendedName>
</protein>
<dbReference type="GO" id="GO:0000245">
    <property type="term" value="P:spliceosomal complex assembly"/>
    <property type="evidence" value="ECO:0007669"/>
    <property type="project" value="InterPro"/>
</dbReference>
<dbReference type="InterPro" id="IPR016024">
    <property type="entry name" value="ARM-type_fold"/>
</dbReference>
<evidence type="ECO:0000256" key="1">
    <source>
        <dbReference type="ARBA" id="ARBA00005754"/>
    </source>
</evidence>
<evidence type="ECO:0000256" key="2">
    <source>
        <dbReference type="ARBA" id="ARBA00022728"/>
    </source>
</evidence>
<reference evidence="4" key="1">
    <citation type="journal article" date="2017" name="Front. Plant Sci.">
        <title>Climate Clever Clovers: New Paradigm to Reduce the Environmental Footprint of Ruminants by Breeding Low Methanogenic Forages Utilizing Haplotype Variation.</title>
        <authorList>
            <person name="Kaur P."/>
            <person name="Appels R."/>
            <person name="Bayer P.E."/>
            <person name="Keeble-Gagnere G."/>
            <person name="Wang J."/>
            <person name="Hirakawa H."/>
            <person name="Shirasawa K."/>
            <person name="Vercoe P."/>
            <person name="Stefanova K."/>
            <person name="Durmic Z."/>
            <person name="Nichols P."/>
            <person name="Revell C."/>
            <person name="Isobe S.N."/>
            <person name="Edwards D."/>
            <person name="Erskine W."/>
        </authorList>
    </citation>
    <scope>NUCLEOTIDE SEQUENCE [LARGE SCALE GENOMIC DNA]</scope>
    <source>
        <strain evidence="4">cv. Daliak</strain>
    </source>
</reference>
<dbReference type="EMBL" id="DF973550">
    <property type="protein sequence ID" value="GAU34266.1"/>
    <property type="molecule type" value="Genomic_DNA"/>
</dbReference>
<dbReference type="Gene3D" id="1.25.10.10">
    <property type="entry name" value="Leucine-rich Repeat Variant"/>
    <property type="match status" value="1"/>
</dbReference>
<dbReference type="InterPro" id="IPR011989">
    <property type="entry name" value="ARM-like"/>
</dbReference>
<dbReference type="Proteomes" id="UP000242715">
    <property type="component" value="Unassembled WGS sequence"/>
</dbReference>
<dbReference type="InterPro" id="IPR038737">
    <property type="entry name" value="SF3b_su1-like"/>
</dbReference>
<dbReference type="PANTHER" id="PTHR12097">
    <property type="entry name" value="SPLICING FACTOR 3B, SUBUNIT 1-RELATED"/>
    <property type="match status" value="1"/>
</dbReference>
<keyword evidence="2" id="KW-0747">Spliceosome</keyword>
<dbReference type="AlphaFoldDB" id="A0A2Z6MPP9"/>
<accession>A0A2Z6MPP9</accession>
<name>A0A2Z6MPP9_TRISU</name>
<sequence>MIQEHFMNGNNAKELSAIEKKVVKLLKKVMNVVYKVKDLIRRPHVPSIVVIRPLLISEDYYLRLEGRDIISNLSNVAGLYCIIATLRPGIHDVDENIRNTTARACSCVAYALGVPRLLPFLKTVCQCQESWQTRHTGIKIDENDKVKTIIALALTALAKATIPYGIDSFNVLLKPPWAGITQESGKVLAAFLKAMGFIIPLMEPLDASDYTNKVMPILIREFQSPDEEVKKNILKVVKQCVSTDGVESDYIRKNLVPEFVDNFLDMGTLDERSYKEFVETTIEIANKIGVDNIANRIVESRR</sequence>
<dbReference type="GO" id="GO:0005681">
    <property type="term" value="C:spliceosomal complex"/>
    <property type="evidence" value="ECO:0007669"/>
    <property type="project" value="UniProtKB-KW"/>
</dbReference>
<evidence type="ECO:0000313" key="4">
    <source>
        <dbReference type="Proteomes" id="UP000242715"/>
    </source>
</evidence>
<proteinExistence type="inferred from homology"/>
<comment type="similarity">
    <text evidence="1">Belongs to the SF3B1 family.</text>
</comment>
<keyword evidence="4" id="KW-1185">Reference proteome</keyword>
<evidence type="ECO:0000313" key="3">
    <source>
        <dbReference type="EMBL" id="GAU34266.1"/>
    </source>
</evidence>
<keyword evidence="2" id="KW-0507">mRNA processing</keyword>
<dbReference type="OrthoDB" id="1729909at2759"/>